<feature type="region of interest" description="Disordered" evidence="1">
    <location>
        <begin position="231"/>
        <end position="343"/>
    </location>
</feature>
<organism evidence="2 3">
    <name type="scientific">Periophthalmus magnuspinnatus</name>
    <dbReference type="NCBI Taxonomy" id="409849"/>
    <lineage>
        <taxon>Eukaryota</taxon>
        <taxon>Metazoa</taxon>
        <taxon>Chordata</taxon>
        <taxon>Craniata</taxon>
        <taxon>Vertebrata</taxon>
        <taxon>Euteleostomi</taxon>
        <taxon>Actinopterygii</taxon>
        <taxon>Neopterygii</taxon>
        <taxon>Teleostei</taxon>
        <taxon>Neoteleostei</taxon>
        <taxon>Acanthomorphata</taxon>
        <taxon>Gobiaria</taxon>
        <taxon>Gobiiformes</taxon>
        <taxon>Gobioidei</taxon>
        <taxon>Gobiidae</taxon>
        <taxon>Oxudercinae</taxon>
        <taxon>Periophthalmus</taxon>
    </lineage>
</organism>
<sequence>MFCLYLCLTCSIPDESKALALLAPANAVAGILPGGGLLPTPNPLPNPLGANPFGAPNMDALAAFGFPGANMNPQAADQLLKFMTDPKLNPLAVGLNLSASLKADASNKEIEVAMKRVREAQSLISAAIEPGSEQNSLILILSMNHHRRTRSRSRRRSGSRSRRRSKSPRRRRSRSRDRKRSRSRWLCETIQDPSQKLQHKCKHKRESVKVRVEAGLPESLLRVIVFFSRHKKEKKRDKERDRERRSDKDRNRDDREHTSSKKKRSKDKDRDQERKLDGEKDVKVTRDYDEEEQGYDSEKERMERKGSEDSMSPRSEDNGTRLVKGVKVNGSDDHHEEDMDVSD</sequence>
<protein>
    <recommendedName>
        <fullName evidence="4">Serine and arginine rich splicing factor 11</fullName>
    </recommendedName>
</protein>
<keyword evidence="3" id="KW-1185">Reference proteome</keyword>
<evidence type="ECO:0000313" key="2">
    <source>
        <dbReference type="Ensembl" id="ENSPMGP00000006002.1"/>
    </source>
</evidence>
<feature type="compositionally biased region" description="Basic and acidic residues" evidence="1">
    <location>
        <begin position="266"/>
        <end position="287"/>
    </location>
</feature>
<feature type="compositionally biased region" description="Basic and acidic residues" evidence="1">
    <location>
        <begin position="296"/>
        <end position="308"/>
    </location>
</feature>
<name>A0A3B3ZMW5_9GOBI</name>
<evidence type="ECO:0000313" key="3">
    <source>
        <dbReference type="Proteomes" id="UP000261520"/>
    </source>
</evidence>
<feature type="compositionally biased region" description="Basic and acidic residues" evidence="1">
    <location>
        <begin position="236"/>
        <end position="259"/>
    </location>
</feature>
<reference evidence="2" key="1">
    <citation type="submission" date="2025-08" db="UniProtKB">
        <authorList>
            <consortium name="Ensembl"/>
        </authorList>
    </citation>
    <scope>IDENTIFICATION</scope>
</reference>
<accession>A0A3B3ZMW5</accession>
<dbReference type="STRING" id="409849.ENSPMGP00000006002"/>
<dbReference type="AlphaFoldDB" id="A0A3B3ZMW5"/>
<dbReference type="Proteomes" id="UP000261520">
    <property type="component" value="Unplaced"/>
</dbReference>
<feature type="region of interest" description="Disordered" evidence="1">
    <location>
        <begin position="141"/>
        <end position="185"/>
    </location>
</feature>
<evidence type="ECO:0000256" key="1">
    <source>
        <dbReference type="SAM" id="MobiDB-lite"/>
    </source>
</evidence>
<reference evidence="2" key="2">
    <citation type="submission" date="2025-09" db="UniProtKB">
        <authorList>
            <consortium name="Ensembl"/>
        </authorList>
    </citation>
    <scope>IDENTIFICATION</scope>
</reference>
<feature type="compositionally biased region" description="Basic residues" evidence="1">
    <location>
        <begin position="144"/>
        <end position="183"/>
    </location>
</feature>
<proteinExistence type="predicted"/>
<evidence type="ECO:0008006" key="4">
    <source>
        <dbReference type="Google" id="ProtNLM"/>
    </source>
</evidence>
<dbReference type="Ensembl" id="ENSPMGT00000006375.1">
    <property type="protein sequence ID" value="ENSPMGP00000006002.1"/>
    <property type="gene ID" value="ENSPMGG00000005046.1"/>
</dbReference>